<dbReference type="GO" id="GO:1902670">
    <property type="term" value="F:carbon dioxide binding"/>
    <property type="evidence" value="ECO:0007669"/>
    <property type="project" value="TreeGrafter"/>
</dbReference>
<reference evidence="2 3" key="1">
    <citation type="submission" date="2018-10" db="EMBL/GenBank/DDBJ databases">
        <title>Genomic Encyclopedia of Archaeal and Bacterial Type Strains, Phase II (KMG-II): from individual species to whole genera.</title>
        <authorList>
            <person name="Goeker M."/>
        </authorList>
    </citation>
    <scope>NUCLEOTIDE SEQUENCE [LARGE SCALE GENOMIC DNA]</scope>
    <source>
        <strain evidence="2 3">DSM 235</strain>
    </source>
</reference>
<accession>A0A495V2P6</accession>
<comment type="similarity">
    <text evidence="1">Belongs to the HupF/HypC family.</text>
</comment>
<proteinExistence type="inferred from homology"/>
<dbReference type="InterPro" id="IPR019812">
    <property type="entry name" value="Hydgase_assmbl_chp_CS"/>
</dbReference>
<dbReference type="PANTHER" id="PTHR35177:SF2">
    <property type="entry name" value="HYDROGENASE MATURATION FACTOR HYBG"/>
    <property type="match status" value="1"/>
</dbReference>
<dbReference type="AlphaFoldDB" id="A0A495V2P6"/>
<dbReference type="SUPFAM" id="SSF159127">
    <property type="entry name" value="HupF/HypC-like"/>
    <property type="match status" value="1"/>
</dbReference>
<dbReference type="Gene3D" id="2.30.30.140">
    <property type="match status" value="1"/>
</dbReference>
<protein>
    <submittedName>
        <fullName evidence="2">Hydrogenase maturation protein HypC</fullName>
    </submittedName>
</protein>
<dbReference type="Pfam" id="PF01455">
    <property type="entry name" value="HupF_HypC"/>
    <property type="match status" value="1"/>
</dbReference>
<gene>
    <name evidence="2" type="ORF">BDD21_1030</name>
</gene>
<comment type="caution">
    <text evidence="2">The sequence shown here is derived from an EMBL/GenBank/DDBJ whole genome shotgun (WGS) entry which is preliminary data.</text>
</comment>
<sequence>MCLGIPMQIQSVDGFLARCTAKGAEREVNLFMLQDDTIGVGDYVVVHLGHAISRMSEEEAAAAWEIYDAILAAQDGDRVQV</sequence>
<dbReference type="GO" id="GO:0005506">
    <property type="term" value="F:iron ion binding"/>
    <property type="evidence" value="ECO:0007669"/>
    <property type="project" value="TreeGrafter"/>
</dbReference>
<dbReference type="PRINTS" id="PR00445">
    <property type="entry name" value="HUPFHYPC"/>
</dbReference>
<dbReference type="PROSITE" id="PS01097">
    <property type="entry name" value="HUPF_HYPC"/>
    <property type="match status" value="1"/>
</dbReference>
<evidence type="ECO:0000313" key="3">
    <source>
        <dbReference type="Proteomes" id="UP000274556"/>
    </source>
</evidence>
<evidence type="ECO:0000256" key="1">
    <source>
        <dbReference type="ARBA" id="ARBA00006018"/>
    </source>
</evidence>
<dbReference type="GO" id="GO:0051604">
    <property type="term" value="P:protein maturation"/>
    <property type="evidence" value="ECO:0007669"/>
    <property type="project" value="TreeGrafter"/>
</dbReference>
<dbReference type="NCBIfam" id="TIGR00074">
    <property type="entry name" value="hypC_hupF"/>
    <property type="match status" value="1"/>
</dbReference>
<dbReference type="RefSeq" id="WP_120796215.1">
    <property type="nucleotide sequence ID" value="NZ_RBXL01000001.1"/>
</dbReference>
<dbReference type="EMBL" id="RBXL01000001">
    <property type="protein sequence ID" value="RKT43676.1"/>
    <property type="molecule type" value="Genomic_DNA"/>
</dbReference>
<dbReference type="InterPro" id="IPR001109">
    <property type="entry name" value="Hydrogenase_HupF/HypC"/>
</dbReference>
<evidence type="ECO:0000313" key="2">
    <source>
        <dbReference type="EMBL" id="RKT43676.1"/>
    </source>
</evidence>
<dbReference type="Proteomes" id="UP000274556">
    <property type="component" value="Unassembled WGS sequence"/>
</dbReference>
<name>A0A495V2P6_9GAMM</name>
<organism evidence="2 3">
    <name type="scientific">Thiocapsa rosea</name>
    <dbReference type="NCBI Taxonomy" id="69360"/>
    <lineage>
        <taxon>Bacteria</taxon>
        <taxon>Pseudomonadati</taxon>
        <taxon>Pseudomonadota</taxon>
        <taxon>Gammaproteobacteria</taxon>
        <taxon>Chromatiales</taxon>
        <taxon>Chromatiaceae</taxon>
        <taxon>Thiocapsa</taxon>
    </lineage>
</organism>
<keyword evidence="3" id="KW-1185">Reference proteome</keyword>
<dbReference type="OrthoDB" id="9806017at2"/>
<dbReference type="PANTHER" id="PTHR35177">
    <property type="entry name" value="HYDROGENASE MATURATION FACTOR HYBG"/>
    <property type="match status" value="1"/>
</dbReference>